<dbReference type="EMBL" id="CAJOBC010000096">
    <property type="protein sequence ID" value="CAF3535943.1"/>
    <property type="molecule type" value="Genomic_DNA"/>
</dbReference>
<dbReference type="GO" id="GO:0005789">
    <property type="term" value="C:endoplasmic reticulum membrane"/>
    <property type="evidence" value="ECO:0007669"/>
    <property type="project" value="UniProtKB-SubCell"/>
</dbReference>
<feature type="transmembrane region" description="Helical" evidence="8">
    <location>
        <begin position="264"/>
        <end position="286"/>
    </location>
</feature>
<evidence type="ECO:0000256" key="5">
    <source>
        <dbReference type="ARBA" id="ARBA00022824"/>
    </source>
</evidence>
<keyword evidence="4 8" id="KW-0812">Transmembrane</keyword>
<keyword evidence="2 8" id="KW-0328">Glycosyltransferase</keyword>
<feature type="transmembrane region" description="Helical" evidence="8">
    <location>
        <begin position="298"/>
        <end position="317"/>
    </location>
</feature>
<keyword evidence="6 8" id="KW-1133">Transmembrane helix</keyword>
<dbReference type="GO" id="GO:0006506">
    <property type="term" value="P:GPI anchor biosynthetic process"/>
    <property type="evidence" value="ECO:0007669"/>
    <property type="project" value="TreeGrafter"/>
</dbReference>
<evidence type="ECO:0000256" key="4">
    <source>
        <dbReference type="ARBA" id="ARBA00022692"/>
    </source>
</evidence>
<feature type="transmembrane region" description="Helical" evidence="8">
    <location>
        <begin position="56"/>
        <end position="74"/>
    </location>
</feature>
<keyword evidence="7 8" id="KW-0472">Membrane</keyword>
<reference evidence="9" key="1">
    <citation type="submission" date="2021-02" db="EMBL/GenBank/DDBJ databases">
        <authorList>
            <person name="Nowell W R."/>
        </authorList>
    </citation>
    <scope>NUCLEOTIDE SEQUENCE</scope>
</reference>
<dbReference type="OrthoDB" id="416834at2759"/>
<evidence type="ECO:0000256" key="6">
    <source>
        <dbReference type="ARBA" id="ARBA00022989"/>
    </source>
</evidence>
<evidence type="ECO:0000313" key="10">
    <source>
        <dbReference type="EMBL" id="CAF3535943.1"/>
    </source>
</evidence>
<dbReference type="AlphaFoldDB" id="A0A813PUM2"/>
<gene>
    <name evidence="9" type="ORF">GPM918_LOCUS1095</name>
    <name evidence="10" type="ORF">SRO942_LOCUS1095</name>
</gene>
<dbReference type="PANTHER" id="PTHR22760:SF4">
    <property type="entry name" value="GPI MANNOSYLTRANSFERASE 3"/>
    <property type="match status" value="1"/>
</dbReference>
<dbReference type="GO" id="GO:0000026">
    <property type="term" value="F:alpha-1,2-mannosyltransferase activity"/>
    <property type="evidence" value="ECO:0007669"/>
    <property type="project" value="TreeGrafter"/>
</dbReference>
<evidence type="ECO:0000256" key="7">
    <source>
        <dbReference type="ARBA" id="ARBA00023136"/>
    </source>
</evidence>
<dbReference type="InterPro" id="IPR005599">
    <property type="entry name" value="GPI_mannosylTrfase"/>
</dbReference>
<organism evidence="9 11">
    <name type="scientific">Didymodactylos carnosus</name>
    <dbReference type="NCBI Taxonomy" id="1234261"/>
    <lineage>
        <taxon>Eukaryota</taxon>
        <taxon>Metazoa</taxon>
        <taxon>Spiralia</taxon>
        <taxon>Gnathifera</taxon>
        <taxon>Rotifera</taxon>
        <taxon>Eurotatoria</taxon>
        <taxon>Bdelloidea</taxon>
        <taxon>Philodinida</taxon>
        <taxon>Philodinidae</taxon>
        <taxon>Didymodactylos</taxon>
    </lineage>
</organism>
<evidence type="ECO:0000256" key="8">
    <source>
        <dbReference type="RuleBase" id="RU363075"/>
    </source>
</evidence>
<dbReference type="EMBL" id="CAJNOQ010000096">
    <property type="protein sequence ID" value="CAF0755662.1"/>
    <property type="molecule type" value="Genomic_DNA"/>
</dbReference>
<feature type="transmembrane region" description="Helical" evidence="8">
    <location>
        <begin position="7"/>
        <end position="28"/>
    </location>
</feature>
<dbReference type="EC" id="2.4.1.-" evidence="8"/>
<protein>
    <recommendedName>
        <fullName evidence="8">Mannosyltransferase</fullName>
        <ecNumber evidence="8">2.4.1.-</ecNumber>
    </recommendedName>
</protein>
<feature type="transmembrane region" description="Helical" evidence="8">
    <location>
        <begin position="239"/>
        <end position="258"/>
    </location>
</feature>
<comment type="subcellular location">
    <subcellularLocation>
        <location evidence="1 8">Endoplasmic reticulum membrane</location>
        <topology evidence="1 8">Multi-pass membrane protein</topology>
    </subcellularLocation>
</comment>
<proteinExistence type="inferred from homology"/>
<keyword evidence="5 8" id="KW-0256">Endoplasmic reticulum</keyword>
<dbReference type="Pfam" id="PF03901">
    <property type="entry name" value="Glyco_transf_22"/>
    <property type="match status" value="2"/>
</dbReference>
<comment type="caution">
    <text evidence="9">The sequence shown here is derived from an EMBL/GenBank/DDBJ whole genome shotgun (WGS) entry which is preliminary data.</text>
</comment>
<evidence type="ECO:0000256" key="3">
    <source>
        <dbReference type="ARBA" id="ARBA00022679"/>
    </source>
</evidence>
<dbReference type="Proteomes" id="UP000681722">
    <property type="component" value="Unassembled WGS sequence"/>
</dbReference>
<feature type="transmembrane region" description="Helical" evidence="8">
    <location>
        <begin position="117"/>
        <end position="134"/>
    </location>
</feature>
<evidence type="ECO:0000313" key="11">
    <source>
        <dbReference type="Proteomes" id="UP000663829"/>
    </source>
</evidence>
<evidence type="ECO:0000256" key="2">
    <source>
        <dbReference type="ARBA" id="ARBA00022676"/>
    </source>
</evidence>
<feature type="transmembrane region" description="Helical" evidence="8">
    <location>
        <begin position="155"/>
        <end position="173"/>
    </location>
</feature>
<evidence type="ECO:0000256" key="1">
    <source>
        <dbReference type="ARBA" id="ARBA00004477"/>
    </source>
</evidence>
<accession>A0A813PUM2</accession>
<comment type="similarity">
    <text evidence="8">Belongs to the glycosyltransferase 22 family.</text>
</comment>
<evidence type="ECO:0000313" key="9">
    <source>
        <dbReference type="EMBL" id="CAF0755662.1"/>
    </source>
</evidence>
<feature type="transmembrane region" description="Helical" evidence="8">
    <location>
        <begin position="86"/>
        <end position="105"/>
    </location>
</feature>
<keyword evidence="11" id="KW-1185">Reference proteome</keyword>
<sequence>MLMPRKILLTIIFYRALCWFLIRTYFIADEYWQSVEVGHFLTYSYGYLTWEWRPSVAIRSYLYPLIISFLYKLLNLFHLDFAQCLINIPTLFLTILQIFSDYSYYKLLRKHFKFSSNLIYLTFLCRFTCWYTIYSSSRTIVNNLEEIFLILRIRFIIHAALCFISLNLFNFLLDSFMYEQFTYVPLNFFKINILHSNSISSHYGINGLMWYLTNGLPMIFLYRIPLLFVCLFGKCKPNYIYRMHLSIVCLFTISFYSLNIHKEFRFLTQLLPLLFILEAYGLDYCVTRKMNKQWMNELLIKGIYLSFIFHLLIGIYFSCYDRRGQIDVLHWLRKNVKSDSTVEFLMPCHSTPYYSYLHRQDVNLKFLTCEPNLSLSNKNNSYIDEADQFYARPIQSMENKLRQNRDYKNYYLIMFETLFKIVETTLVENNFIVVKQLFNSHIQHTLRHGKMIYVLTKQ</sequence>
<dbReference type="Proteomes" id="UP000663829">
    <property type="component" value="Unassembled WGS sequence"/>
</dbReference>
<name>A0A813PUM2_9BILA</name>
<keyword evidence="3" id="KW-0808">Transferase</keyword>
<dbReference type="PANTHER" id="PTHR22760">
    <property type="entry name" value="GLYCOSYLTRANSFERASE"/>
    <property type="match status" value="1"/>
</dbReference>
<feature type="transmembrane region" description="Helical" evidence="8">
    <location>
        <begin position="208"/>
        <end position="232"/>
    </location>
</feature>